<dbReference type="EMBL" id="JBFOLJ010000003">
    <property type="protein sequence ID" value="KAL2548581.1"/>
    <property type="molecule type" value="Genomic_DNA"/>
</dbReference>
<dbReference type="PANTHER" id="PTHR31734:SF38">
    <property type="entry name" value="AUXIN-RESPONSIVE PROTEIN IAA29"/>
    <property type="match status" value="1"/>
</dbReference>
<dbReference type="AlphaFoldDB" id="A0ABD1WFW4"/>
<accession>A0ABD1WFW4</accession>
<evidence type="ECO:0000256" key="8">
    <source>
        <dbReference type="RuleBase" id="RU004549"/>
    </source>
</evidence>
<gene>
    <name evidence="11" type="ORF">Fot_10111</name>
</gene>
<keyword evidence="5 8" id="KW-0804">Transcription</keyword>
<comment type="similarity">
    <text evidence="2 8">Belongs to the Aux/IAA family.</text>
</comment>
<comment type="subcellular location">
    <subcellularLocation>
        <location evidence="1 8">Nucleus</location>
    </subcellularLocation>
</comment>
<feature type="compositionally biased region" description="Acidic residues" evidence="9">
    <location>
        <begin position="237"/>
        <end position="258"/>
    </location>
</feature>
<organism evidence="11 12">
    <name type="scientific">Forsythia ovata</name>
    <dbReference type="NCBI Taxonomy" id="205694"/>
    <lineage>
        <taxon>Eukaryota</taxon>
        <taxon>Viridiplantae</taxon>
        <taxon>Streptophyta</taxon>
        <taxon>Embryophyta</taxon>
        <taxon>Tracheophyta</taxon>
        <taxon>Spermatophyta</taxon>
        <taxon>Magnoliopsida</taxon>
        <taxon>eudicotyledons</taxon>
        <taxon>Gunneridae</taxon>
        <taxon>Pentapetalae</taxon>
        <taxon>asterids</taxon>
        <taxon>lamiids</taxon>
        <taxon>Lamiales</taxon>
        <taxon>Oleaceae</taxon>
        <taxon>Forsythieae</taxon>
        <taxon>Forsythia</taxon>
    </lineage>
</organism>
<evidence type="ECO:0000256" key="4">
    <source>
        <dbReference type="ARBA" id="ARBA00023015"/>
    </source>
</evidence>
<name>A0ABD1WFW4_9LAMI</name>
<keyword evidence="4 8" id="KW-0805">Transcription regulation</keyword>
<evidence type="ECO:0000313" key="11">
    <source>
        <dbReference type="EMBL" id="KAL2548581.1"/>
    </source>
</evidence>
<evidence type="ECO:0000256" key="6">
    <source>
        <dbReference type="ARBA" id="ARBA00023242"/>
    </source>
</evidence>
<keyword evidence="3 8" id="KW-0678">Repressor</keyword>
<dbReference type="InterPro" id="IPR033389">
    <property type="entry name" value="AUX/IAA_dom"/>
</dbReference>
<evidence type="ECO:0000256" key="5">
    <source>
        <dbReference type="ARBA" id="ARBA00023163"/>
    </source>
</evidence>
<dbReference type="Proteomes" id="UP001604277">
    <property type="component" value="Unassembled WGS sequence"/>
</dbReference>
<evidence type="ECO:0000259" key="10">
    <source>
        <dbReference type="PROSITE" id="PS51745"/>
    </source>
</evidence>
<evidence type="ECO:0000313" key="12">
    <source>
        <dbReference type="Proteomes" id="UP001604277"/>
    </source>
</evidence>
<comment type="caution">
    <text evidence="11">The sequence shown here is derived from an EMBL/GenBank/DDBJ whole genome shotgun (WGS) entry which is preliminary data.</text>
</comment>
<dbReference type="GO" id="GO:0009734">
    <property type="term" value="P:auxin-activated signaling pathway"/>
    <property type="evidence" value="ECO:0007669"/>
    <property type="project" value="UniProtKB-UniRule"/>
</dbReference>
<evidence type="ECO:0000256" key="7">
    <source>
        <dbReference type="ARBA" id="ARBA00023294"/>
    </source>
</evidence>
<feature type="region of interest" description="Disordered" evidence="9">
    <location>
        <begin position="229"/>
        <end position="281"/>
    </location>
</feature>
<dbReference type="Pfam" id="PF02309">
    <property type="entry name" value="AUX_IAA"/>
    <property type="match status" value="1"/>
</dbReference>
<dbReference type="GO" id="GO:0005634">
    <property type="term" value="C:nucleus"/>
    <property type="evidence" value="ECO:0007669"/>
    <property type="project" value="UniProtKB-SubCell"/>
</dbReference>
<comment type="subunit">
    <text evidence="8">Homodimers and heterodimers.</text>
</comment>
<evidence type="ECO:0000256" key="3">
    <source>
        <dbReference type="ARBA" id="ARBA00022491"/>
    </source>
</evidence>
<protein>
    <recommendedName>
        <fullName evidence="8">Auxin-responsive protein</fullName>
    </recommendedName>
</protein>
<sequence length="281" mass="32686">MELELGLALPNQTPVEIKRHIKQKRESAEAFDNGEIENKKLCLLLWSGQPNEEEDDRRGSQRTDNKRINEEENIIVGWPPINSMRKELLHHHHQQYHGGNWIARFPGRDNNNGARNRMSLLVKVKMEGVAIGRKIDLRLFNSYQALKHTLLHMFSKYLKIDRNGTEYTVLYQDKEGDWLLAGDVPWEDIKKSIFNEVVGPIVQEKDEHKDQLQTRGVTNVNQFHRSEFPTWFHTKEEDNEDEDDNDKGDDGGEVEASDTETNCDTIEYDDDVDRSNDSDDD</sequence>
<dbReference type="Gene3D" id="3.10.20.90">
    <property type="entry name" value="Phosphatidylinositol 3-kinase Catalytic Subunit, Chain A, domain 1"/>
    <property type="match status" value="1"/>
</dbReference>
<proteinExistence type="inferred from homology"/>
<keyword evidence="6 8" id="KW-0539">Nucleus</keyword>
<dbReference type="SUPFAM" id="SSF54277">
    <property type="entry name" value="CAD &amp; PB1 domains"/>
    <property type="match status" value="1"/>
</dbReference>
<dbReference type="InterPro" id="IPR053793">
    <property type="entry name" value="PB1-like"/>
</dbReference>
<evidence type="ECO:0000256" key="9">
    <source>
        <dbReference type="SAM" id="MobiDB-lite"/>
    </source>
</evidence>
<dbReference type="InterPro" id="IPR003311">
    <property type="entry name" value="AUX_IAA"/>
</dbReference>
<keyword evidence="12" id="KW-1185">Reference proteome</keyword>
<keyword evidence="7 8" id="KW-0927">Auxin signaling pathway</keyword>
<comment type="function">
    <text evidence="8">Aux/IAA proteins are short-lived transcriptional factors that function as repressors of early auxin response genes at low auxin concentrations.</text>
</comment>
<dbReference type="PROSITE" id="PS51745">
    <property type="entry name" value="PB1"/>
    <property type="match status" value="1"/>
</dbReference>
<reference evidence="12" key="1">
    <citation type="submission" date="2024-07" db="EMBL/GenBank/DDBJ databases">
        <title>Two chromosome-level genome assemblies of Korean endemic species Abeliophyllum distichum and Forsythia ovata (Oleaceae).</title>
        <authorList>
            <person name="Jang H."/>
        </authorList>
    </citation>
    <scope>NUCLEOTIDE SEQUENCE [LARGE SCALE GENOMIC DNA]</scope>
</reference>
<feature type="domain" description="PB1" evidence="10">
    <location>
        <begin position="119"/>
        <end position="205"/>
    </location>
</feature>
<dbReference type="PANTHER" id="PTHR31734">
    <property type="entry name" value="AUXIN-RESPONSIVE PROTEIN IAA17"/>
    <property type="match status" value="1"/>
</dbReference>
<evidence type="ECO:0000256" key="1">
    <source>
        <dbReference type="ARBA" id="ARBA00004123"/>
    </source>
</evidence>
<evidence type="ECO:0000256" key="2">
    <source>
        <dbReference type="ARBA" id="ARBA00006728"/>
    </source>
</evidence>